<dbReference type="GeneID" id="120898128"/>
<evidence type="ECO:0000256" key="1">
    <source>
        <dbReference type="SAM" id="MobiDB-lite"/>
    </source>
</evidence>
<dbReference type="RefSeq" id="XP_040159488.1">
    <property type="nucleotide sequence ID" value="XM_040303554.1"/>
</dbReference>
<feature type="region of interest" description="Disordered" evidence="1">
    <location>
        <begin position="207"/>
        <end position="301"/>
    </location>
</feature>
<dbReference type="EnsemblMetazoa" id="AARA004630-RA">
    <property type="protein sequence ID" value="AARA004630-PA"/>
    <property type="gene ID" value="AARA004630"/>
</dbReference>
<evidence type="ECO:0000313" key="2">
    <source>
        <dbReference type="EnsemblMetazoa" id="AARA004630-PA"/>
    </source>
</evidence>
<dbReference type="Proteomes" id="UP000075840">
    <property type="component" value="Unassembled WGS sequence"/>
</dbReference>
<feature type="compositionally biased region" description="Polar residues" evidence="1">
    <location>
        <begin position="250"/>
        <end position="261"/>
    </location>
</feature>
<feature type="compositionally biased region" description="Basic residues" evidence="1">
    <location>
        <begin position="266"/>
        <end position="301"/>
    </location>
</feature>
<feature type="region of interest" description="Disordered" evidence="1">
    <location>
        <begin position="39"/>
        <end position="71"/>
    </location>
</feature>
<feature type="compositionally biased region" description="Polar residues" evidence="1">
    <location>
        <begin position="54"/>
        <end position="71"/>
    </location>
</feature>
<dbReference type="EMBL" id="APCN01000570">
    <property type="status" value="NOT_ANNOTATED_CDS"/>
    <property type="molecule type" value="Genomic_DNA"/>
</dbReference>
<keyword evidence="3" id="KW-1185">Reference proteome</keyword>
<feature type="compositionally biased region" description="Basic and acidic residues" evidence="1">
    <location>
        <begin position="44"/>
        <end position="53"/>
    </location>
</feature>
<reference evidence="2" key="1">
    <citation type="submission" date="2022-08" db="UniProtKB">
        <authorList>
            <consortium name="EnsemblMetazoa"/>
        </authorList>
    </citation>
    <scope>IDENTIFICATION</scope>
    <source>
        <strain evidence="2">Dongola</strain>
    </source>
</reference>
<feature type="compositionally biased region" description="Basic and acidic residues" evidence="1">
    <location>
        <begin position="238"/>
        <end position="249"/>
    </location>
</feature>
<proteinExistence type="predicted"/>
<name>A0A182HTM5_ANOAR</name>
<feature type="compositionally biased region" description="Basic residues" evidence="1">
    <location>
        <begin position="225"/>
        <end position="234"/>
    </location>
</feature>
<sequence length="301" mass="35125">MASKQLVLDQLKSFIEESECRINRILQSVGWSKESVLNSNATKPTDKLNKEKNQSNTTDTLPASFQPSDSRSSIRLDNIKQAEAILEEVYRNPSFELGVPLEHLVDRDPPSSIADLHVNFTREERLSICQHVLANTTKPPDVPEIKIRFKQDTHSEEKPTSLPEIAAIVRDARRRNPKYRVSRNPLTYSEELRNVIQVQTDALAHHFRQSSRTAEVDAREGSRRESKHVRKSRSKSPLLDRSDRSRKNETNYVRRSRSNSPAPGRSYRKRNRHRSRSRDRSRSKERKRHKLEKKHKKKRDR</sequence>
<protein>
    <submittedName>
        <fullName evidence="2">Uncharacterized protein</fullName>
    </submittedName>
</protein>
<accession>A0A182HTM5</accession>
<evidence type="ECO:0000313" key="3">
    <source>
        <dbReference type="Proteomes" id="UP000075840"/>
    </source>
</evidence>
<dbReference type="AlphaFoldDB" id="A0A182HTM5"/>
<organism evidence="2 3">
    <name type="scientific">Anopheles arabiensis</name>
    <name type="common">Mosquito</name>
    <dbReference type="NCBI Taxonomy" id="7173"/>
    <lineage>
        <taxon>Eukaryota</taxon>
        <taxon>Metazoa</taxon>
        <taxon>Ecdysozoa</taxon>
        <taxon>Arthropoda</taxon>
        <taxon>Hexapoda</taxon>
        <taxon>Insecta</taxon>
        <taxon>Pterygota</taxon>
        <taxon>Neoptera</taxon>
        <taxon>Endopterygota</taxon>
        <taxon>Diptera</taxon>
        <taxon>Nematocera</taxon>
        <taxon>Culicoidea</taxon>
        <taxon>Culicidae</taxon>
        <taxon>Anophelinae</taxon>
        <taxon>Anopheles</taxon>
    </lineage>
</organism>
<dbReference type="VEuPathDB" id="VectorBase:AARA21_002230"/>
<feature type="compositionally biased region" description="Basic and acidic residues" evidence="1">
    <location>
        <begin position="214"/>
        <end position="224"/>
    </location>
</feature>
<dbReference type="VEuPathDB" id="VectorBase:AARA004630"/>
<dbReference type="KEGG" id="aara:120898128"/>